<organism evidence="1 2">
    <name type="scientific">Azomonas macrocytogenes</name>
    <name type="common">Azotobacter macrocytogenes</name>
    <dbReference type="NCBI Taxonomy" id="69962"/>
    <lineage>
        <taxon>Bacteria</taxon>
        <taxon>Pseudomonadati</taxon>
        <taxon>Pseudomonadota</taxon>
        <taxon>Gammaproteobacteria</taxon>
        <taxon>Pseudomonadales</taxon>
        <taxon>Pseudomonadaceae</taxon>
        <taxon>Azomonas</taxon>
    </lineage>
</organism>
<evidence type="ECO:0000313" key="1">
    <source>
        <dbReference type="EMBL" id="MBB3103006.1"/>
    </source>
</evidence>
<accession>A0A839T3G0</accession>
<sequence>MKAQITERALVARVNRKLTPRDTQLKRCSIDSTRHAATGSFYQIDLATGRVIADHLDLEAMARKIGVLADWEELEQL</sequence>
<dbReference type="Proteomes" id="UP000549250">
    <property type="component" value="Unassembled WGS sequence"/>
</dbReference>
<reference evidence="1 2" key="1">
    <citation type="submission" date="2020-08" db="EMBL/GenBank/DDBJ databases">
        <title>Genomic Encyclopedia of Type Strains, Phase III (KMG-III): the genomes of soil and plant-associated and newly described type strains.</title>
        <authorList>
            <person name="Whitman W."/>
        </authorList>
    </citation>
    <scope>NUCLEOTIDE SEQUENCE [LARGE SCALE GENOMIC DNA]</scope>
    <source>
        <strain evidence="1 2">CECT 4462</strain>
    </source>
</reference>
<dbReference type="RefSeq" id="WP_183165974.1">
    <property type="nucleotide sequence ID" value="NZ_JACHXI010000005.1"/>
</dbReference>
<proteinExistence type="predicted"/>
<comment type="caution">
    <text evidence="1">The sequence shown here is derived from an EMBL/GenBank/DDBJ whole genome shotgun (WGS) entry which is preliminary data.</text>
</comment>
<evidence type="ECO:0000313" key="2">
    <source>
        <dbReference type="Proteomes" id="UP000549250"/>
    </source>
</evidence>
<dbReference type="EMBL" id="JACHXI010000005">
    <property type="protein sequence ID" value="MBB3103006.1"/>
    <property type="molecule type" value="Genomic_DNA"/>
</dbReference>
<gene>
    <name evidence="1" type="ORF">FHR87_001401</name>
</gene>
<keyword evidence="2" id="KW-1185">Reference proteome</keyword>
<dbReference type="AlphaFoldDB" id="A0A839T3G0"/>
<protein>
    <submittedName>
        <fullName evidence="1">Uncharacterized protein</fullName>
    </submittedName>
</protein>
<name>A0A839T3G0_AZOMA</name>